<keyword evidence="1" id="KW-0479">Metal-binding</keyword>
<dbReference type="EMBL" id="HBUF01539187">
    <property type="protein sequence ID" value="CAG6754406.1"/>
    <property type="molecule type" value="Transcribed_RNA"/>
</dbReference>
<reference evidence="4" key="1">
    <citation type="submission" date="2021-05" db="EMBL/GenBank/DDBJ databases">
        <authorList>
            <person name="Alioto T."/>
            <person name="Alioto T."/>
            <person name="Gomez Garrido J."/>
        </authorList>
    </citation>
    <scope>NUCLEOTIDE SEQUENCE</scope>
</reference>
<dbReference type="Pfam" id="PF07776">
    <property type="entry name" value="zf-AD"/>
    <property type="match status" value="1"/>
</dbReference>
<dbReference type="AlphaFoldDB" id="A0A8D8RPQ3"/>
<dbReference type="EMBL" id="HBUF01020259">
    <property type="protein sequence ID" value="CAG6610973.1"/>
    <property type="molecule type" value="Transcribed_RNA"/>
</dbReference>
<dbReference type="SMART" id="SM00868">
    <property type="entry name" value="zf-AD"/>
    <property type="match status" value="1"/>
</dbReference>
<accession>A0A8D8RPQ3</accession>
<dbReference type="GO" id="GO:0005634">
    <property type="term" value="C:nucleus"/>
    <property type="evidence" value="ECO:0007669"/>
    <property type="project" value="InterPro"/>
</dbReference>
<sequence>MGSLEGAIMTGFICRLCSKMNHCVIHMYGEEGRRLKLVSRIREYLPVKIEPNDPLPKTICRQCIYRLQCHHRLMRQITLARKRLSKKILERQLVQMETVQERVHVFQREGTPPPNNYNTHPSDSRPIQSDYLTSQIERSPSQIVSDTEQAIQSILNNNA</sequence>
<evidence type="ECO:0000313" key="4">
    <source>
        <dbReference type="EMBL" id="CAG6653745.1"/>
    </source>
</evidence>
<dbReference type="GO" id="GO:0008270">
    <property type="term" value="F:zinc ion binding"/>
    <property type="evidence" value="ECO:0007669"/>
    <property type="project" value="UniProtKB-UniRule"/>
</dbReference>
<dbReference type="EMBL" id="HBUF01372936">
    <property type="protein sequence ID" value="CAG6727012.1"/>
    <property type="molecule type" value="Transcribed_RNA"/>
</dbReference>
<feature type="binding site" evidence="1">
    <location>
        <position position="17"/>
    </location>
    <ligand>
        <name>Zn(2+)</name>
        <dbReference type="ChEBI" id="CHEBI:29105"/>
    </ligand>
</feature>
<organism evidence="4">
    <name type="scientific">Cacopsylla melanoneura</name>
    <dbReference type="NCBI Taxonomy" id="428564"/>
    <lineage>
        <taxon>Eukaryota</taxon>
        <taxon>Metazoa</taxon>
        <taxon>Ecdysozoa</taxon>
        <taxon>Arthropoda</taxon>
        <taxon>Hexapoda</taxon>
        <taxon>Insecta</taxon>
        <taxon>Pterygota</taxon>
        <taxon>Neoptera</taxon>
        <taxon>Paraneoptera</taxon>
        <taxon>Hemiptera</taxon>
        <taxon>Sternorrhyncha</taxon>
        <taxon>Psylloidea</taxon>
        <taxon>Psyllidae</taxon>
        <taxon>Psyllinae</taxon>
        <taxon>Cacopsylla</taxon>
    </lineage>
</organism>
<feature type="compositionally biased region" description="Polar residues" evidence="2">
    <location>
        <begin position="116"/>
        <end position="127"/>
    </location>
</feature>
<dbReference type="InterPro" id="IPR012934">
    <property type="entry name" value="Znf_AD"/>
</dbReference>
<feature type="binding site" evidence="1">
    <location>
        <position position="14"/>
    </location>
    <ligand>
        <name>Zn(2+)</name>
        <dbReference type="ChEBI" id="CHEBI:29105"/>
    </ligand>
</feature>
<keyword evidence="1" id="KW-0862">Zinc</keyword>
<feature type="domain" description="ZAD" evidence="3">
    <location>
        <begin position="12"/>
        <end position="87"/>
    </location>
</feature>
<evidence type="ECO:0000259" key="3">
    <source>
        <dbReference type="PROSITE" id="PS51915"/>
    </source>
</evidence>
<dbReference type="PROSITE" id="PS51915">
    <property type="entry name" value="ZAD"/>
    <property type="match status" value="1"/>
</dbReference>
<dbReference type="EMBL" id="HBUF01539186">
    <property type="protein sequence ID" value="CAG6754405.1"/>
    <property type="molecule type" value="Transcribed_RNA"/>
</dbReference>
<feature type="binding site" evidence="1">
    <location>
        <position position="63"/>
    </location>
    <ligand>
        <name>Zn(2+)</name>
        <dbReference type="ChEBI" id="CHEBI:29105"/>
    </ligand>
</feature>
<dbReference type="PANTHER" id="PTHR39942">
    <property type="entry name" value="BCDNA.LD26519-RELATED"/>
    <property type="match status" value="1"/>
</dbReference>
<dbReference type="EMBL" id="HBUF01174964">
    <property type="protein sequence ID" value="CAG6653747.1"/>
    <property type="molecule type" value="Transcribed_RNA"/>
</dbReference>
<dbReference type="EMBL" id="HBUF01174963">
    <property type="protein sequence ID" value="CAG6653746.1"/>
    <property type="molecule type" value="Transcribed_RNA"/>
</dbReference>
<evidence type="ECO:0000256" key="1">
    <source>
        <dbReference type="PROSITE-ProRule" id="PRU01263"/>
    </source>
</evidence>
<dbReference type="EMBL" id="HBUF01020257">
    <property type="protein sequence ID" value="CAG6610971.1"/>
    <property type="molecule type" value="Transcribed_RNA"/>
</dbReference>
<dbReference type="PANTHER" id="PTHR39942:SF1">
    <property type="entry name" value="BCDNA.LD26519-RELATED"/>
    <property type="match status" value="1"/>
</dbReference>
<protein>
    <recommendedName>
        <fullName evidence="3">ZAD domain-containing protein</fullName>
    </recommendedName>
</protein>
<proteinExistence type="predicted"/>
<dbReference type="SUPFAM" id="SSF57716">
    <property type="entry name" value="Glucocorticoid receptor-like (DNA-binding domain)"/>
    <property type="match status" value="1"/>
</dbReference>
<feature type="region of interest" description="Disordered" evidence="2">
    <location>
        <begin position="106"/>
        <end position="127"/>
    </location>
</feature>
<feature type="binding site" evidence="1">
    <location>
        <position position="60"/>
    </location>
    <ligand>
        <name>Zn(2+)</name>
        <dbReference type="ChEBI" id="CHEBI:29105"/>
    </ligand>
</feature>
<dbReference type="EMBL" id="HBUF01372935">
    <property type="protein sequence ID" value="CAG6727011.1"/>
    <property type="molecule type" value="Transcribed_RNA"/>
</dbReference>
<evidence type="ECO:0000256" key="2">
    <source>
        <dbReference type="SAM" id="MobiDB-lite"/>
    </source>
</evidence>
<keyword evidence="1" id="KW-0863">Zinc-finger</keyword>
<dbReference type="EMBL" id="HBUF01020258">
    <property type="protein sequence ID" value="CAG6610972.1"/>
    <property type="molecule type" value="Transcribed_RNA"/>
</dbReference>
<dbReference type="EMBL" id="HBUF01372934">
    <property type="protein sequence ID" value="CAG6727010.1"/>
    <property type="molecule type" value="Transcribed_RNA"/>
</dbReference>
<dbReference type="EMBL" id="HBUF01174962">
    <property type="protein sequence ID" value="CAG6653745.1"/>
    <property type="molecule type" value="Transcribed_RNA"/>
</dbReference>
<dbReference type="Gene3D" id="3.40.1800.20">
    <property type="match status" value="1"/>
</dbReference>
<name>A0A8D8RPQ3_9HEMI</name>